<evidence type="ECO:0000256" key="4">
    <source>
        <dbReference type="ARBA" id="ARBA00022475"/>
    </source>
</evidence>
<dbReference type="AlphaFoldDB" id="A0A7C5KCX0"/>
<keyword evidence="7" id="KW-0831">Ubiquinone biosynthesis</keyword>
<evidence type="ECO:0000256" key="8">
    <source>
        <dbReference type="ARBA" id="ARBA00022692"/>
    </source>
</evidence>
<evidence type="ECO:0000256" key="2">
    <source>
        <dbReference type="ARBA" id="ARBA00004141"/>
    </source>
</evidence>
<evidence type="ECO:0000256" key="1">
    <source>
        <dbReference type="ARBA" id="ARBA00001946"/>
    </source>
</evidence>
<keyword evidence="9 12" id="KW-1133">Transmembrane helix</keyword>
<keyword evidence="8 12" id="KW-0812">Transmembrane</keyword>
<protein>
    <recommendedName>
        <fullName evidence="11">4-hydroxybenzoate polyprenyltransferase</fullName>
        <ecNumber evidence="11">2.5.1.39</ecNumber>
    </recommendedName>
</protein>
<dbReference type="FunFam" id="1.10.357.140:FF:000008">
    <property type="entry name" value="4-hydroxybenzoate octaprenyltransferase"/>
    <property type="match status" value="1"/>
</dbReference>
<feature type="transmembrane region" description="Helical" evidence="12">
    <location>
        <begin position="259"/>
        <end position="281"/>
    </location>
</feature>
<dbReference type="InterPro" id="IPR044878">
    <property type="entry name" value="UbiA_sf"/>
</dbReference>
<accession>A0A7C5KCX0</accession>
<evidence type="ECO:0000256" key="7">
    <source>
        <dbReference type="ARBA" id="ARBA00022688"/>
    </source>
</evidence>
<dbReference type="Gene3D" id="1.20.120.1780">
    <property type="entry name" value="UbiA prenyltransferase"/>
    <property type="match status" value="1"/>
</dbReference>
<proteinExistence type="inferred from homology"/>
<evidence type="ECO:0000256" key="9">
    <source>
        <dbReference type="ARBA" id="ARBA00022989"/>
    </source>
</evidence>
<feature type="transmembrane region" description="Helical" evidence="12">
    <location>
        <begin position="86"/>
        <end position="103"/>
    </location>
</feature>
<evidence type="ECO:0000256" key="10">
    <source>
        <dbReference type="ARBA" id="ARBA00023136"/>
    </source>
</evidence>
<keyword evidence="4" id="KW-1003">Cell membrane</keyword>
<feature type="transmembrane region" description="Helical" evidence="12">
    <location>
        <begin position="157"/>
        <end position="177"/>
    </location>
</feature>
<dbReference type="EC" id="2.5.1.39" evidence="11"/>
<dbReference type="GO" id="GO:0005886">
    <property type="term" value="C:plasma membrane"/>
    <property type="evidence" value="ECO:0007669"/>
    <property type="project" value="TreeGrafter"/>
</dbReference>
<gene>
    <name evidence="13" type="ORF">ENL70_03290</name>
</gene>
<sequence>MKLTNILNDIRVEHTVFSLPFLLASAFIASGGIPKIEKLILIVLALLFARAAAMSFNRFADANIDKFNPRTANRSIPKGLVRRNDMLLFVVFCSIIFVFISFLLGNLTFELSPVALFIIFFYSYTKRFTALSHIVLGIALSLAPGGAWIALRNDFGLVPFFMMLAVVFWLAGFDVLYSLQDLSYDIKQGLHSIPVVIGEKNSLYVARFFHTLTIIFLIPIGFLADISFVYYIGLGLFAGLLFYEHSLVKPNDLSKIDVAFFNVNAICSFIYALFVIVSVLIK</sequence>
<feature type="transmembrane region" description="Helical" evidence="12">
    <location>
        <begin position="131"/>
        <end position="151"/>
    </location>
</feature>
<evidence type="ECO:0000256" key="3">
    <source>
        <dbReference type="ARBA" id="ARBA00005985"/>
    </source>
</evidence>
<keyword evidence="5" id="KW-0997">Cell inner membrane</keyword>
<dbReference type="EMBL" id="DRUY01000117">
    <property type="protein sequence ID" value="HHI65558.1"/>
    <property type="molecule type" value="Genomic_DNA"/>
</dbReference>
<keyword evidence="6 13" id="KW-0808">Transferase</keyword>
<dbReference type="GO" id="GO:0008412">
    <property type="term" value="F:4-hydroxybenzoate polyprenyltransferase activity"/>
    <property type="evidence" value="ECO:0007669"/>
    <property type="project" value="UniProtKB-EC"/>
</dbReference>
<comment type="similarity">
    <text evidence="3">Belongs to the UbiA prenyltransferase family.</text>
</comment>
<feature type="transmembrane region" description="Helical" evidence="12">
    <location>
        <begin position="39"/>
        <end position="60"/>
    </location>
</feature>
<dbReference type="CDD" id="cd13959">
    <property type="entry name" value="PT_UbiA_COQ2"/>
    <property type="match status" value="1"/>
</dbReference>
<feature type="transmembrane region" description="Helical" evidence="12">
    <location>
        <begin position="12"/>
        <end position="33"/>
    </location>
</feature>
<keyword evidence="10 12" id="KW-0472">Membrane</keyword>
<feature type="transmembrane region" description="Helical" evidence="12">
    <location>
        <begin position="204"/>
        <end position="222"/>
    </location>
</feature>
<dbReference type="NCBIfam" id="TIGR01475">
    <property type="entry name" value="ubiA_other"/>
    <property type="match status" value="1"/>
</dbReference>
<comment type="caution">
    <text evidence="13">The sequence shown here is derived from an EMBL/GenBank/DDBJ whole genome shotgun (WGS) entry which is preliminary data.</text>
</comment>
<evidence type="ECO:0000256" key="12">
    <source>
        <dbReference type="SAM" id="Phobius"/>
    </source>
</evidence>
<dbReference type="Gene3D" id="1.10.357.140">
    <property type="entry name" value="UbiA prenyltransferase"/>
    <property type="match status" value="1"/>
</dbReference>
<name>A0A7C5KCX0_9BACT</name>
<dbReference type="PANTHER" id="PTHR11048">
    <property type="entry name" value="PRENYLTRANSFERASES"/>
    <property type="match status" value="1"/>
</dbReference>
<dbReference type="FunFam" id="1.20.120.1780:FF:000001">
    <property type="entry name" value="4-hydroxybenzoate octaprenyltransferase"/>
    <property type="match status" value="1"/>
</dbReference>
<evidence type="ECO:0000256" key="5">
    <source>
        <dbReference type="ARBA" id="ARBA00022519"/>
    </source>
</evidence>
<organism evidence="13">
    <name type="scientific">Thermodesulfobium narugense</name>
    <dbReference type="NCBI Taxonomy" id="184064"/>
    <lineage>
        <taxon>Bacteria</taxon>
        <taxon>Pseudomonadati</taxon>
        <taxon>Thermodesulfobiota</taxon>
        <taxon>Thermodesulfobiia</taxon>
        <taxon>Thermodesulfobiales</taxon>
        <taxon>Thermodesulfobiaceae</taxon>
        <taxon>Thermodesulfobium</taxon>
    </lineage>
</organism>
<dbReference type="Pfam" id="PF01040">
    <property type="entry name" value="UbiA"/>
    <property type="match status" value="1"/>
</dbReference>
<dbReference type="InterPro" id="IPR039653">
    <property type="entry name" value="Prenyltransferase"/>
</dbReference>
<dbReference type="PANTHER" id="PTHR11048:SF28">
    <property type="entry name" value="4-HYDROXYBENZOATE POLYPRENYLTRANSFERASE, MITOCHONDRIAL"/>
    <property type="match status" value="1"/>
</dbReference>
<reference evidence="13" key="1">
    <citation type="journal article" date="2020" name="mSystems">
        <title>Genome- and Community-Level Interaction Insights into Carbon Utilization and Element Cycling Functions of Hydrothermarchaeota in Hydrothermal Sediment.</title>
        <authorList>
            <person name="Zhou Z."/>
            <person name="Liu Y."/>
            <person name="Xu W."/>
            <person name="Pan J."/>
            <person name="Luo Z.H."/>
            <person name="Li M."/>
        </authorList>
    </citation>
    <scope>NUCLEOTIDE SEQUENCE [LARGE SCALE GENOMIC DNA]</scope>
    <source>
        <strain evidence="13">SpSt-1019</strain>
    </source>
</reference>
<dbReference type="InterPro" id="IPR006371">
    <property type="entry name" value="Polyprenyltransferase_UbiA-li"/>
</dbReference>
<evidence type="ECO:0000256" key="6">
    <source>
        <dbReference type="ARBA" id="ARBA00022679"/>
    </source>
</evidence>
<evidence type="ECO:0000256" key="11">
    <source>
        <dbReference type="ARBA" id="ARBA00034524"/>
    </source>
</evidence>
<evidence type="ECO:0000313" key="13">
    <source>
        <dbReference type="EMBL" id="HHI65558.1"/>
    </source>
</evidence>
<comment type="cofactor">
    <cofactor evidence="1">
        <name>Mg(2+)</name>
        <dbReference type="ChEBI" id="CHEBI:18420"/>
    </cofactor>
</comment>
<dbReference type="InterPro" id="IPR000537">
    <property type="entry name" value="UbiA_prenyltransferase"/>
</dbReference>
<feature type="transmembrane region" description="Helical" evidence="12">
    <location>
        <begin position="228"/>
        <end position="247"/>
    </location>
</feature>
<comment type="subcellular location">
    <subcellularLocation>
        <location evidence="2">Membrane</location>
        <topology evidence="2">Multi-pass membrane protein</topology>
    </subcellularLocation>
</comment>
<dbReference type="GO" id="GO:0006744">
    <property type="term" value="P:ubiquinone biosynthetic process"/>
    <property type="evidence" value="ECO:0007669"/>
    <property type="project" value="UniProtKB-KW"/>
</dbReference>